<evidence type="ECO:0008006" key="4">
    <source>
        <dbReference type="Google" id="ProtNLM"/>
    </source>
</evidence>
<dbReference type="EMBL" id="FLYI01000321">
    <property type="protein sequence ID" value="SCA60601.1"/>
    <property type="molecule type" value="Genomic_DNA"/>
</dbReference>
<feature type="transmembrane region" description="Helical" evidence="1">
    <location>
        <begin position="283"/>
        <end position="303"/>
    </location>
</feature>
<dbReference type="Proteomes" id="UP000305196">
    <property type="component" value="Unassembled WGS sequence"/>
</dbReference>
<organism evidence="2 3">
    <name type="scientific">Plasmodium vivax</name>
    <name type="common">malaria parasite P. vivax</name>
    <dbReference type="NCBI Taxonomy" id="5855"/>
    <lineage>
        <taxon>Eukaryota</taxon>
        <taxon>Sar</taxon>
        <taxon>Alveolata</taxon>
        <taxon>Apicomplexa</taxon>
        <taxon>Aconoidasida</taxon>
        <taxon>Haemosporida</taxon>
        <taxon>Plasmodiidae</taxon>
        <taxon>Plasmodium</taxon>
        <taxon>Plasmodium (Plasmodium)</taxon>
    </lineage>
</organism>
<keyword evidence="1" id="KW-0812">Transmembrane</keyword>
<reference evidence="2 3" key="1">
    <citation type="submission" date="2016-07" db="EMBL/GenBank/DDBJ databases">
        <authorList>
            <consortium name="Pathogen Informatics"/>
        </authorList>
    </citation>
    <scope>NUCLEOTIDE SEQUENCE [LARGE SCALE GENOMIC DNA]</scope>
</reference>
<keyword evidence="1" id="KW-0472">Membrane</keyword>
<proteinExistence type="predicted"/>
<name>A0A1G4ED85_PLAVI</name>
<gene>
    <name evidence="2" type="ORF">PVC01_000088000</name>
</gene>
<evidence type="ECO:0000313" key="3">
    <source>
        <dbReference type="Proteomes" id="UP000305196"/>
    </source>
</evidence>
<dbReference type="AlphaFoldDB" id="A0A1G4ED85"/>
<dbReference type="VEuPathDB" id="PlasmoDB:PVP01_0006300"/>
<protein>
    <recommendedName>
        <fullName evidence="4">VIR protein</fullName>
    </recommendedName>
</protein>
<keyword evidence="1" id="KW-1133">Transmembrane helix</keyword>
<dbReference type="VEuPathDB" id="PlasmoDB:PVX_033190"/>
<sequence length="357" mass="41512">MSNDKEYILEEIKNNYNVIGKSAFYVIYEVLHRSCDKFTDNKESCCPNSTDWGGLSSKVTKILKDLYSNLYRIYATFPGQNNTYFEHTESREYKLFYTSLKYWLYDQIIINDLEVTGINEIFTGWEKNIKNKVNDTPSNPYVFNILTLDEIKRLKNIYALYSLLYNNNAEFETCNGNTCKYLEYFGKGLDVLISSINSCSGKAPMDNYCKEFDEFVNICKDESLDSGIIIYDESKKSEAKTAGKYLLSIQMYKNKPHYIYIKNEELLNYVKTSDFLSNKTTTIAATSVVGSAIGLSSIFYYFYKFTPFGSTLRKGKRKNIVNIEERANDSLLYTRDTEQIPFKNREYKVAYHTFSDT</sequence>
<evidence type="ECO:0000256" key="1">
    <source>
        <dbReference type="SAM" id="Phobius"/>
    </source>
</evidence>
<dbReference type="VEuPathDB" id="PlasmoDB:PVW1_070046300"/>
<dbReference type="VEuPathDB" id="PlasmoDB:PVPAM_060037000"/>
<accession>A0A1G4ED85</accession>
<evidence type="ECO:0000313" key="2">
    <source>
        <dbReference type="EMBL" id="SCA60601.1"/>
    </source>
</evidence>